<keyword evidence="2" id="KW-1185">Reference proteome</keyword>
<gene>
    <name evidence="1" type="ORF">HID58_093928</name>
</gene>
<protein>
    <submittedName>
        <fullName evidence="1">Uncharacterized protein</fullName>
    </submittedName>
</protein>
<evidence type="ECO:0000313" key="1">
    <source>
        <dbReference type="EMBL" id="KAH0852545.1"/>
    </source>
</evidence>
<accession>A0ABQ7X9A8</accession>
<dbReference type="Proteomes" id="UP000824890">
    <property type="component" value="Unassembled WGS sequence"/>
</dbReference>
<organism evidence="1 2">
    <name type="scientific">Brassica napus</name>
    <name type="common">Rape</name>
    <dbReference type="NCBI Taxonomy" id="3708"/>
    <lineage>
        <taxon>Eukaryota</taxon>
        <taxon>Viridiplantae</taxon>
        <taxon>Streptophyta</taxon>
        <taxon>Embryophyta</taxon>
        <taxon>Tracheophyta</taxon>
        <taxon>Spermatophyta</taxon>
        <taxon>Magnoliopsida</taxon>
        <taxon>eudicotyledons</taxon>
        <taxon>Gunneridae</taxon>
        <taxon>Pentapetalae</taxon>
        <taxon>rosids</taxon>
        <taxon>malvids</taxon>
        <taxon>Brassicales</taxon>
        <taxon>Brassicaceae</taxon>
        <taxon>Brassiceae</taxon>
        <taxon>Brassica</taxon>
    </lineage>
</organism>
<reference evidence="1 2" key="1">
    <citation type="submission" date="2021-05" db="EMBL/GenBank/DDBJ databases">
        <title>Genome Assembly of Synthetic Allotetraploid Brassica napus Reveals Homoeologous Exchanges between Subgenomes.</title>
        <authorList>
            <person name="Davis J.T."/>
        </authorList>
    </citation>
    <scope>NUCLEOTIDE SEQUENCE [LARGE SCALE GENOMIC DNA]</scope>
    <source>
        <strain evidence="2">cv. Da-Ae</strain>
        <tissue evidence="1">Seedling</tissue>
    </source>
</reference>
<evidence type="ECO:0000313" key="2">
    <source>
        <dbReference type="Proteomes" id="UP000824890"/>
    </source>
</evidence>
<proteinExistence type="predicted"/>
<sequence>MEAPRNQGLRICFQTGGDQILSGLRVVGLVVEAHCLIWLRRWACSWGISLSLGVSGVAASSIIPKLDFVGFARLVRDGVENLGGVYSPGGACSLKDGFRRVEVSGTQASTVSSSCSFFVLSGSRRWCLSARLLAVSFLGFLVFQDLVLHLRVVLSRLSPFHVRKSIVGGVLSGSWSWSPVFLLLDGAIKDVSSQCRGASFDCPWQIQSCSSQCRSCNLFHQAAFLNARFSSSGFACVSCPSGMKPLSLCVLIRQRFFKCGLE</sequence>
<comment type="caution">
    <text evidence="1">The sequence shown here is derived from an EMBL/GenBank/DDBJ whole genome shotgun (WGS) entry which is preliminary data.</text>
</comment>
<name>A0ABQ7X9A8_BRANA</name>
<dbReference type="EMBL" id="JAGKQM010001049">
    <property type="protein sequence ID" value="KAH0852545.1"/>
    <property type="molecule type" value="Genomic_DNA"/>
</dbReference>